<dbReference type="InterPro" id="IPR018680">
    <property type="entry name" value="DUF2164"/>
</dbReference>
<protein>
    <submittedName>
        <fullName evidence="1">DUF2164 domain-containing protein</fullName>
    </submittedName>
</protein>
<dbReference type="OrthoDB" id="573733at2"/>
<dbReference type="Proteomes" id="UP000279911">
    <property type="component" value="Unassembled WGS sequence"/>
</dbReference>
<gene>
    <name evidence="1" type="ORF">EJA10_17905</name>
</gene>
<sequence>MLKNFSIDDHAKRQMTDEIKRFFLEERGEELGDLAALLILEFFVDKLAPHFYNNGVQDAHGFMSERLEDIFDLNK</sequence>
<name>A0A3R9E6I4_9BACI</name>
<dbReference type="EMBL" id="RSFW01000020">
    <property type="protein sequence ID" value="RSD25142.1"/>
    <property type="molecule type" value="Genomic_DNA"/>
</dbReference>
<proteinExistence type="predicted"/>
<comment type="caution">
    <text evidence="1">The sequence shown here is derived from an EMBL/GenBank/DDBJ whole genome shotgun (WGS) entry which is preliminary data.</text>
</comment>
<accession>A0A3R9E6I4</accession>
<evidence type="ECO:0000313" key="2">
    <source>
        <dbReference type="Proteomes" id="UP000279911"/>
    </source>
</evidence>
<reference evidence="2" key="1">
    <citation type="submission" date="2018-12" db="EMBL/GenBank/DDBJ databases">
        <title>Bacillus chawlae sp. nov., Bacillus glennii sp. nov., and Bacillus saganii sp. nov. Isolated from the Vehicle Assembly Building at Kennedy Space Center where the Viking Spacecraft were Assembled.</title>
        <authorList>
            <person name="Seuylemezian A."/>
            <person name="Vaishampayan P."/>
        </authorList>
    </citation>
    <scope>NUCLEOTIDE SEQUENCE [LARGE SCALE GENOMIC DNA]</scope>
    <source>
        <strain evidence="2">DSM 13966</strain>
    </source>
</reference>
<dbReference type="RefSeq" id="WP_125481399.1">
    <property type="nucleotide sequence ID" value="NZ_RSFW01000020.1"/>
</dbReference>
<evidence type="ECO:0000313" key="1">
    <source>
        <dbReference type="EMBL" id="RSD25142.1"/>
    </source>
</evidence>
<dbReference type="AlphaFoldDB" id="A0A3R9E6I4"/>
<organism evidence="1 2">
    <name type="scientific">Mesobacillus subterraneus</name>
    <dbReference type="NCBI Taxonomy" id="285983"/>
    <lineage>
        <taxon>Bacteria</taxon>
        <taxon>Bacillati</taxon>
        <taxon>Bacillota</taxon>
        <taxon>Bacilli</taxon>
        <taxon>Bacillales</taxon>
        <taxon>Bacillaceae</taxon>
        <taxon>Mesobacillus</taxon>
    </lineage>
</organism>
<dbReference type="Pfam" id="PF09932">
    <property type="entry name" value="DUF2164"/>
    <property type="match status" value="1"/>
</dbReference>